<dbReference type="RefSeq" id="WP_249697863.1">
    <property type="nucleotide sequence ID" value="NZ_JAMFLX010000003.1"/>
</dbReference>
<dbReference type="InterPro" id="IPR039331">
    <property type="entry name" value="PAPs-like"/>
</dbReference>
<organism evidence="4 5">
    <name type="scientific">Parendozoicomonas callyspongiae</name>
    <dbReference type="NCBI Taxonomy" id="2942213"/>
    <lineage>
        <taxon>Bacteria</taxon>
        <taxon>Pseudomonadati</taxon>
        <taxon>Pseudomonadota</taxon>
        <taxon>Gammaproteobacteria</taxon>
        <taxon>Oceanospirillales</taxon>
        <taxon>Endozoicomonadaceae</taxon>
        <taxon>Parendozoicomonas</taxon>
    </lineage>
</organism>
<dbReference type="Proteomes" id="UP001203338">
    <property type="component" value="Unassembled WGS sequence"/>
</dbReference>
<keyword evidence="1" id="KW-0732">Signal</keyword>
<dbReference type="PANTHER" id="PTHR22953">
    <property type="entry name" value="ACID PHOSPHATASE RELATED"/>
    <property type="match status" value="1"/>
</dbReference>
<sequence>MRTAKYTIIALCLLIYVAAVYVVTTPSLLSASSPARLQSSPESDLKVPPPEETVSLIDRIILTLTNHPATSIGIQWRSNKTLKNPQLVQYLPTPESEIDPQTAKSVLAQKKKSTDNSFEHWQTTLTSLTPETSYSYRVGNQDHWSEWFQLMTAADHNKPFNILFFGDIQEGIKEQWPRIFRNAWLTHPDASFMLFVGDLVNKPDSGTEWHDFFQSLGWLASIKPMVAIPGDHEYNDKILSPFWNKHFQFPAYEPDTSCPLNNTAYYFDYQGIRFIALNTYAMRGLKLKETLQQYQWIKQLLENNPNNWTVVFQHEEAWSSALGKSDKHHLKLLFAPLYEQYNVDLILQGDSHVYSRGQRKTKENQRLLPVYISSSSGTKFRHSSSNWADRQGEFLQLYQHISFGNNQLVFKSITATGRIFDQFTIKTDSRGKSVLQKPPS</sequence>
<dbReference type="SUPFAM" id="SSF56300">
    <property type="entry name" value="Metallo-dependent phosphatases"/>
    <property type="match status" value="1"/>
</dbReference>
<dbReference type="InterPro" id="IPR029052">
    <property type="entry name" value="Metallo-depent_PP-like"/>
</dbReference>
<dbReference type="CDD" id="cd00063">
    <property type="entry name" value="FN3"/>
    <property type="match status" value="1"/>
</dbReference>
<dbReference type="InterPro" id="IPR008963">
    <property type="entry name" value="Purple_acid_Pase-like_N"/>
</dbReference>
<comment type="caution">
    <text evidence="4">The sequence shown here is derived from an EMBL/GenBank/DDBJ whole genome shotgun (WGS) entry which is preliminary data.</text>
</comment>
<dbReference type="Pfam" id="PF00149">
    <property type="entry name" value="Metallophos"/>
    <property type="match status" value="1"/>
</dbReference>
<gene>
    <name evidence="4" type="ORF">M3P05_03635</name>
</gene>
<evidence type="ECO:0000313" key="4">
    <source>
        <dbReference type="EMBL" id="MCL6269034.1"/>
    </source>
</evidence>
<evidence type="ECO:0000313" key="5">
    <source>
        <dbReference type="Proteomes" id="UP001203338"/>
    </source>
</evidence>
<protein>
    <submittedName>
        <fullName evidence="4">Metallophosphoesterase family protein</fullName>
    </submittedName>
</protein>
<dbReference type="InterPro" id="IPR004843">
    <property type="entry name" value="Calcineurin-like_PHP"/>
</dbReference>
<dbReference type="InterPro" id="IPR015914">
    <property type="entry name" value="PAPs_N"/>
</dbReference>
<dbReference type="Pfam" id="PF16656">
    <property type="entry name" value="Pur_ac_phosph_N"/>
    <property type="match status" value="1"/>
</dbReference>
<accession>A0ABT0PCC4</accession>
<evidence type="ECO:0000256" key="1">
    <source>
        <dbReference type="ARBA" id="ARBA00022729"/>
    </source>
</evidence>
<reference evidence="4 5" key="1">
    <citation type="submission" date="2022-05" db="EMBL/GenBank/DDBJ databases">
        <authorList>
            <person name="Park J.-S."/>
        </authorList>
    </citation>
    <scope>NUCLEOTIDE SEQUENCE [LARGE SCALE GENOMIC DNA]</scope>
    <source>
        <strain evidence="4 5">2012CJ34-2</strain>
    </source>
</reference>
<feature type="domain" description="Calcineurin-like phosphoesterase" evidence="2">
    <location>
        <begin position="161"/>
        <end position="354"/>
    </location>
</feature>
<evidence type="ECO:0000259" key="2">
    <source>
        <dbReference type="Pfam" id="PF00149"/>
    </source>
</evidence>
<feature type="domain" description="Purple acid phosphatase N-terminal" evidence="3">
    <location>
        <begin position="58"/>
        <end position="152"/>
    </location>
</feature>
<evidence type="ECO:0000259" key="3">
    <source>
        <dbReference type="Pfam" id="PF16656"/>
    </source>
</evidence>
<keyword evidence="5" id="KW-1185">Reference proteome</keyword>
<dbReference type="EMBL" id="JAMFLX010000003">
    <property type="protein sequence ID" value="MCL6269034.1"/>
    <property type="molecule type" value="Genomic_DNA"/>
</dbReference>
<dbReference type="Gene3D" id="3.60.21.10">
    <property type="match status" value="1"/>
</dbReference>
<name>A0ABT0PCC4_9GAMM</name>
<proteinExistence type="predicted"/>
<dbReference type="SUPFAM" id="SSF49363">
    <property type="entry name" value="Purple acid phosphatase, N-terminal domain"/>
    <property type="match status" value="1"/>
</dbReference>
<dbReference type="Gene3D" id="2.60.40.380">
    <property type="entry name" value="Purple acid phosphatase-like, N-terminal"/>
    <property type="match status" value="1"/>
</dbReference>
<dbReference type="InterPro" id="IPR003961">
    <property type="entry name" value="FN3_dom"/>
</dbReference>
<dbReference type="PANTHER" id="PTHR22953:SF153">
    <property type="entry name" value="PURPLE ACID PHOSPHATASE"/>
    <property type="match status" value="1"/>
</dbReference>